<accession>A0A8J3EBM0</accession>
<evidence type="ECO:0000256" key="2">
    <source>
        <dbReference type="ARBA" id="ARBA00005695"/>
    </source>
</evidence>
<dbReference type="GO" id="GO:0015833">
    <property type="term" value="P:peptide transport"/>
    <property type="evidence" value="ECO:0007669"/>
    <property type="project" value="TreeGrafter"/>
</dbReference>
<protein>
    <submittedName>
        <fullName evidence="7">Glutathione ABC transporter substrate-binding protein</fullName>
    </submittedName>
</protein>
<evidence type="ECO:0000256" key="5">
    <source>
        <dbReference type="SAM" id="MobiDB-lite"/>
    </source>
</evidence>
<dbReference type="AlphaFoldDB" id="A0A8J3EBM0"/>
<dbReference type="GO" id="GO:0043190">
    <property type="term" value="C:ATP-binding cassette (ABC) transporter complex"/>
    <property type="evidence" value="ECO:0007669"/>
    <property type="project" value="InterPro"/>
</dbReference>
<evidence type="ECO:0000256" key="3">
    <source>
        <dbReference type="ARBA" id="ARBA00022448"/>
    </source>
</evidence>
<dbReference type="GO" id="GO:1904680">
    <property type="term" value="F:peptide transmembrane transporter activity"/>
    <property type="evidence" value="ECO:0007669"/>
    <property type="project" value="TreeGrafter"/>
</dbReference>
<evidence type="ECO:0000313" key="8">
    <source>
        <dbReference type="Proteomes" id="UP000597507"/>
    </source>
</evidence>
<evidence type="ECO:0000256" key="4">
    <source>
        <dbReference type="ARBA" id="ARBA00022729"/>
    </source>
</evidence>
<evidence type="ECO:0000256" key="1">
    <source>
        <dbReference type="ARBA" id="ARBA00004418"/>
    </source>
</evidence>
<dbReference type="InterPro" id="IPR030678">
    <property type="entry name" value="Peptide/Ni-bd"/>
</dbReference>
<organism evidence="7 8">
    <name type="scientific">Caldovatus sediminis</name>
    <dbReference type="NCBI Taxonomy" id="2041189"/>
    <lineage>
        <taxon>Bacteria</taxon>
        <taxon>Pseudomonadati</taxon>
        <taxon>Pseudomonadota</taxon>
        <taxon>Alphaproteobacteria</taxon>
        <taxon>Acetobacterales</taxon>
        <taxon>Roseomonadaceae</taxon>
        <taxon>Caldovatus</taxon>
    </lineage>
</organism>
<sequence length="533" mass="58744">MTQADANAASARPNPSAPGIGRRAALLSGAGAAVAMAAGAAVPARAQARPPLTVAIGTDLITQDPCRIAGGNDYFFFANVFEGLYGPDENGKPAPLLAESHTASPDGLSYEFTLRPNARFHSGEPVTAEDVRFSWQRAVAPETRNPRASVLVANIADVEVLDQRRCRVKLKQRDASFLDNCGEYWYIISKKHAEAGGENPFDRQPIGTGPFAFVERRVRSYIKLRGFEQHWGRVPAFGEVTLKIIPDDQSRVAQVQTGESDIVTNVPPVLAAPLQRLPNVQVVRAPSFQNIYIAINALNGHPGLRRADVRRALNMAVDKAALLRATMLGFAQQLEQPCHPDIFGCDAQVTPYGYNPDRARQILTEAGFDFGRPLKLLGQGTGRVPQARETLQGVAAFLNRIGIRTEINMLDYGAWISVYGARQKDPSVDMVFANFTDYNADPSGRLLRQVRTGATYSWYSNPEIDAMLDRMNDFASIEERRAFVRRLFARLHEEAPLIPLWTVDSIYGVGRGLSWKPTPHVSWPVLWNVRRAS</sequence>
<dbReference type="PANTHER" id="PTHR30290:SF9">
    <property type="entry name" value="OLIGOPEPTIDE-BINDING PROTEIN APPA"/>
    <property type="match status" value="1"/>
</dbReference>
<keyword evidence="3" id="KW-0813">Transport</keyword>
<dbReference type="Gene3D" id="3.10.105.10">
    <property type="entry name" value="Dipeptide-binding Protein, Domain 3"/>
    <property type="match status" value="1"/>
</dbReference>
<dbReference type="Gene3D" id="3.40.190.10">
    <property type="entry name" value="Periplasmic binding protein-like II"/>
    <property type="match status" value="1"/>
</dbReference>
<comment type="caution">
    <text evidence="7">The sequence shown here is derived from an EMBL/GenBank/DDBJ whole genome shotgun (WGS) entry which is preliminary data.</text>
</comment>
<evidence type="ECO:0000259" key="6">
    <source>
        <dbReference type="Pfam" id="PF00496"/>
    </source>
</evidence>
<dbReference type="GO" id="GO:0030288">
    <property type="term" value="C:outer membrane-bounded periplasmic space"/>
    <property type="evidence" value="ECO:0007669"/>
    <property type="project" value="UniProtKB-ARBA"/>
</dbReference>
<proteinExistence type="inferred from homology"/>
<gene>
    <name evidence="7" type="ORF">GCM10010964_15080</name>
</gene>
<dbReference type="Proteomes" id="UP000597507">
    <property type="component" value="Unassembled WGS sequence"/>
</dbReference>
<dbReference type="InterPro" id="IPR039424">
    <property type="entry name" value="SBP_5"/>
</dbReference>
<feature type="domain" description="Solute-binding protein family 5" evidence="6">
    <location>
        <begin position="92"/>
        <end position="450"/>
    </location>
</feature>
<keyword evidence="4" id="KW-0732">Signal</keyword>
<comment type="subcellular location">
    <subcellularLocation>
        <location evidence="1">Periplasm</location>
    </subcellularLocation>
</comment>
<dbReference type="EMBL" id="BMKS01000004">
    <property type="protein sequence ID" value="GGG28175.1"/>
    <property type="molecule type" value="Genomic_DNA"/>
</dbReference>
<evidence type="ECO:0000313" key="7">
    <source>
        <dbReference type="EMBL" id="GGG28175.1"/>
    </source>
</evidence>
<name>A0A8J3EBM0_9PROT</name>
<dbReference type="InterPro" id="IPR000914">
    <property type="entry name" value="SBP_5_dom"/>
</dbReference>
<feature type="region of interest" description="Disordered" evidence="5">
    <location>
        <begin position="1"/>
        <end position="20"/>
    </location>
</feature>
<comment type="similarity">
    <text evidence="2">Belongs to the bacterial solute-binding protein 5 family.</text>
</comment>
<dbReference type="PROSITE" id="PS51318">
    <property type="entry name" value="TAT"/>
    <property type="match status" value="1"/>
</dbReference>
<dbReference type="SUPFAM" id="SSF53850">
    <property type="entry name" value="Periplasmic binding protein-like II"/>
    <property type="match status" value="1"/>
</dbReference>
<dbReference type="PANTHER" id="PTHR30290">
    <property type="entry name" value="PERIPLASMIC BINDING COMPONENT OF ABC TRANSPORTER"/>
    <property type="match status" value="1"/>
</dbReference>
<reference evidence="7 8" key="1">
    <citation type="journal article" date="2014" name="Int. J. Syst. Evol. Microbiol.">
        <title>Complete genome sequence of Corynebacterium casei LMG S-19264T (=DSM 44701T), isolated from a smear-ripened cheese.</title>
        <authorList>
            <consortium name="US DOE Joint Genome Institute (JGI-PGF)"/>
            <person name="Walter F."/>
            <person name="Albersmeier A."/>
            <person name="Kalinowski J."/>
            <person name="Ruckert C."/>
        </authorList>
    </citation>
    <scope>NUCLEOTIDE SEQUENCE [LARGE SCALE GENOMIC DNA]</scope>
    <source>
        <strain evidence="7 8">CGMCC 1.16330</strain>
    </source>
</reference>
<dbReference type="PIRSF" id="PIRSF002741">
    <property type="entry name" value="MppA"/>
    <property type="match status" value="1"/>
</dbReference>
<dbReference type="Pfam" id="PF00496">
    <property type="entry name" value="SBP_bac_5"/>
    <property type="match status" value="1"/>
</dbReference>
<dbReference type="CDD" id="cd00995">
    <property type="entry name" value="PBP2_NikA_DppA_OppA_like"/>
    <property type="match status" value="1"/>
</dbReference>
<dbReference type="InterPro" id="IPR006311">
    <property type="entry name" value="TAT_signal"/>
</dbReference>
<dbReference type="Gene3D" id="3.90.76.10">
    <property type="entry name" value="Dipeptide-binding Protein, Domain 1"/>
    <property type="match status" value="1"/>
</dbReference>
<keyword evidence="8" id="KW-1185">Reference proteome</keyword>
<dbReference type="RefSeq" id="WP_188899418.1">
    <property type="nucleotide sequence ID" value="NZ_BMKS01000004.1"/>
</dbReference>